<evidence type="ECO:0000313" key="2">
    <source>
        <dbReference type="EMBL" id="KOF17397.1"/>
    </source>
</evidence>
<reference evidence="3" key="1">
    <citation type="submission" date="2015-07" db="EMBL/GenBank/DDBJ databases">
        <title>Whole genome sequence of an Ensifer adhaerens strain isolated from a cave pool in the Wind Cave National Park.</title>
        <authorList>
            <person name="Eng W.W.H."/>
            <person name="Gan H.M."/>
            <person name="Barton H.A."/>
            <person name="Savka M.A."/>
        </authorList>
    </citation>
    <scope>NUCLEOTIDE SEQUENCE [LARGE SCALE GENOMIC DNA]</scope>
    <source>
        <strain evidence="3">SD006</strain>
    </source>
</reference>
<dbReference type="InterPro" id="IPR033455">
    <property type="entry name" value="AbiEi_3_N"/>
</dbReference>
<dbReference type="RefSeq" id="WP_053250158.1">
    <property type="nucleotide sequence ID" value="NZ_LGAP01000011.1"/>
</dbReference>
<dbReference type="Proteomes" id="UP000037425">
    <property type="component" value="Unassembled WGS sequence"/>
</dbReference>
<comment type="caution">
    <text evidence="2">The sequence shown here is derived from an EMBL/GenBank/DDBJ whole genome shotgun (WGS) entry which is preliminary data.</text>
</comment>
<proteinExistence type="predicted"/>
<organism evidence="2 3">
    <name type="scientific">Ensifer adhaerens</name>
    <name type="common">Sinorhizobium morelense</name>
    <dbReference type="NCBI Taxonomy" id="106592"/>
    <lineage>
        <taxon>Bacteria</taxon>
        <taxon>Pseudomonadati</taxon>
        <taxon>Pseudomonadota</taxon>
        <taxon>Alphaproteobacteria</taxon>
        <taxon>Hyphomicrobiales</taxon>
        <taxon>Rhizobiaceae</taxon>
        <taxon>Sinorhizobium/Ensifer group</taxon>
        <taxon>Ensifer</taxon>
    </lineage>
</organism>
<feature type="domain" description="Transcriptional regulator AbiEi antitoxin N-terminal" evidence="1">
    <location>
        <begin position="6"/>
        <end position="104"/>
    </location>
</feature>
<dbReference type="Pfam" id="PF17194">
    <property type="entry name" value="AbiEi_3_N"/>
    <property type="match status" value="1"/>
</dbReference>
<dbReference type="InterPro" id="IPR021561">
    <property type="entry name" value="AbiEi_3"/>
</dbReference>
<dbReference type="Pfam" id="PF11459">
    <property type="entry name" value="AbiEi_3"/>
    <property type="match status" value="1"/>
</dbReference>
<accession>A0A0L8BRQ2</accession>
<evidence type="ECO:0000259" key="1">
    <source>
        <dbReference type="Pfam" id="PF17194"/>
    </source>
</evidence>
<evidence type="ECO:0000313" key="3">
    <source>
        <dbReference type="Proteomes" id="UP000037425"/>
    </source>
</evidence>
<name>A0A0L8BRQ2_ENSAD</name>
<sequence length="281" mass="31618">MSGQTETKLKQLLQTVPPGFLVDSDWMARRSISRQSVSGYVKKGWLEPVMTGLYRRPFSSDENQEAVIGWKIPLLSAVWLMQHKFHVGGASALTLRGHTHYLSFGGEFALYLYGADVPVWLSKLQTDARVVVKRTGLFGDEAVGIENSDFSLSNGDDPHLTQSPWRWPIPMSSPERAILEMLDELPKGESFHTVNMAFESLANLRPKLLTTLLVQCRSVKTKRLFFIYADKHNHAWRKHIDMSAIDLGKGDRALTPGGRLHPVYRVTIPNDLMPKETPHGA</sequence>
<protein>
    <recommendedName>
        <fullName evidence="1">Transcriptional regulator AbiEi antitoxin N-terminal domain-containing protein</fullName>
    </recommendedName>
</protein>
<dbReference type="AlphaFoldDB" id="A0A0L8BRQ2"/>
<dbReference type="OrthoDB" id="1550938at2"/>
<dbReference type="PATRIC" id="fig|106592.7.peg.1366"/>
<dbReference type="EMBL" id="LGAP01000011">
    <property type="protein sequence ID" value="KOF17397.1"/>
    <property type="molecule type" value="Genomic_DNA"/>
</dbReference>
<gene>
    <name evidence="2" type="ORF">AC244_17895</name>
</gene>